<dbReference type="PATRIC" id="fig|1354253.4.peg.2552"/>
<evidence type="ECO:0000313" key="6">
    <source>
        <dbReference type="EMBL" id="OAT20330.1"/>
    </source>
</evidence>
<dbReference type="Pfam" id="PF14252">
    <property type="entry name" value="DUF4347"/>
    <property type="match status" value="1"/>
</dbReference>
<dbReference type="Pfam" id="PF16184">
    <property type="entry name" value="Cadherin_3"/>
    <property type="match status" value="3"/>
</dbReference>
<evidence type="ECO:0000313" key="7">
    <source>
        <dbReference type="Proteomes" id="UP000078504"/>
    </source>
</evidence>
<dbReference type="RefSeq" id="WP_064515449.1">
    <property type="nucleotide sequence ID" value="NZ_LXEP01000025.1"/>
</dbReference>
<dbReference type="Gene3D" id="2.60.40.3440">
    <property type="match status" value="5"/>
</dbReference>
<evidence type="ECO:0000256" key="3">
    <source>
        <dbReference type="ARBA" id="ARBA00023180"/>
    </source>
</evidence>
<dbReference type="Proteomes" id="UP000078504">
    <property type="component" value="Unassembled WGS sequence"/>
</dbReference>
<proteinExistence type="predicted"/>
<dbReference type="InterPro" id="IPR039005">
    <property type="entry name" value="CSPG_rpt"/>
</dbReference>
<dbReference type="NCBIfam" id="TIGR01965">
    <property type="entry name" value="VCBS_repeat"/>
    <property type="match status" value="1"/>
</dbReference>
<dbReference type="GO" id="GO:0005509">
    <property type="term" value="F:calcium ion binding"/>
    <property type="evidence" value="ECO:0007669"/>
    <property type="project" value="InterPro"/>
</dbReference>
<dbReference type="PROSITE" id="PS50268">
    <property type="entry name" value="CADHERIN_2"/>
    <property type="match status" value="1"/>
</dbReference>
<dbReference type="Gene3D" id="2.60.40.1200">
    <property type="match status" value="8"/>
</dbReference>
<evidence type="ECO:0000256" key="4">
    <source>
        <dbReference type="SAM" id="MobiDB-lite"/>
    </source>
</evidence>
<evidence type="ECO:0000259" key="5">
    <source>
        <dbReference type="PROSITE" id="PS50268"/>
    </source>
</evidence>
<keyword evidence="2" id="KW-0677">Repeat</keyword>
<accession>A0A1B7HXE6</accession>
<keyword evidence="3" id="KW-0325">Glycoprotein</keyword>
<dbReference type="Gene3D" id="2.60.40.2810">
    <property type="match status" value="3"/>
</dbReference>
<feature type="compositionally biased region" description="Polar residues" evidence="4">
    <location>
        <begin position="1864"/>
        <end position="1893"/>
    </location>
</feature>
<dbReference type="PANTHER" id="PTHR45739:SF1">
    <property type="entry name" value="EXTRACELLULAR MATRIX ORGANIZING PROTEIN FRAS1"/>
    <property type="match status" value="1"/>
</dbReference>
<gene>
    <name evidence="6" type="ORF">M977_02507</name>
</gene>
<dbReference type="InterPro" id="IPR051561">
    <property type="entry name" value="FRAS1_ECM"/>
</dbReference>
<dbReference type="InterPro" id="IPR002126">
    <property type="entry name" value="Cadherin-like_dom"/>
</dbReference>
<dbReference type="Pfam" id="PF17803">
    <property type="entry name" value="Cadherin_4"/>
    <property type="match status" value="5"/>
</dbReference>
<dbReference type="Pfam" id="PF17963">
    <property type="entry name" value="Big_9"/>
    <property type="match status" value="7"/>
</dbReference>
<dbReference type="Pfam" id="PF17892">
    <property type="entry name" value="Cadherin_5"/>
    <property type="match status" value="2"/>
</dbReference>
<dbReference type="Gene3D" id="2.60.40.10">
    <property type="entry name" value="Immunoglobulins"/>
    <property type="match status" value="1"/>
</dbReference>
<feature type="region of interest" description="Disordered" evidence="4">
    <location>
        <begin position="1864"/>
        <end position="1902"/>
    </location>
</feature>
<dbReference type="InterPro" id="IPR013783">
    <property type="entry name" value="Ig-like_fold"/>
</dbReference>
<dbReference type="InterPro" id="IPR010221">
    <property type="entry name" value="VCBS_dom"/>
</dbReference>
<dbReference type="GO" id="GO:0007156">
    <property type="term" value="P:homophilic cell adhesion via plasma membrane adhesion molecules"/>
    <property type="evidence" value="ECO:0007669"/>
    <property type="project" value="InterPro"/>
</dbReference>
<feature type="compositionally biased region" description="Polar residues" evidence="4">
    <location>
        <begin position="3992"/>
        <end position="4004"/>
    </location>
</feature>
<feature type="region of interest" description="Disordered" evidence="4">
    <location>
        <begin position="3328"/>
        <end position="3350"/>
    </location>
</feature>
<dbReference type="InterPro" id="IPR040853">
    <property type="entry name" value="RapA2_cadherin-like"/>
</dbReference>
<dbReference type="PANTHER" id="PTHR45739">
    <property type="entry name" value="MATRIX PROTEIN, PUTATIVE-RELATED"/>
    <property type="match status" value="1"/>
</dbReference>
<feature type="region of interest" description="Disordered" evidence="4">
    <location>
        <begin position="3983"/>
        <end position="4009"/>
    </location>
</feature>
<evidence type="ECO:0000256" key="1">
    <source>
        <dbReference type="ARBA" id="ARBA00022729"/>
    </source>
</evidence>
<keyword evidence="1" id="KW-0732">Signal</keyword>
<protein>
    <recommendedName>
        <fullName evidence="5">Cadherin domain-containing protein</fullName>
    </recommendedName>
</protein>
<reference evidence="6 7" key="1">
    <citation type="submission" date="2016-04" db="EMBL/GenBank/DDBJ databases">
        <title>ATOL: Assembling a taxonomically balanced genome-scale reconstruction of the evolutionary history of the Enterobacteriaceae.</title>
        <authorList>
            <person name="Plunkett G.III."/>
            <person name="Neeno-Eckwall E.C."/>
            <person name="Glasner J.D."/>
            <person name="Perna N.T."/>
        </authorList>
    </citation>
    <scope>NUCLEOTIDE SEQUENCE [LARGE SCALE GENOMIC DNA]</scope>
    <source>
        <strain evidence="6 7">ATCC 51604</strain>
    </source>
</reference>
<comment type="caution">
    <text evidence="6">The sequence shown here is derived from an EMBL/GenBank/DDBJ whole genome shotgun (WGS) entry which is preliminary data.</text>
</comment>
<dbReference type="GO" id="GO:0009653">
    <property type="term" value="P:anatomical structure morphogenesis"/>
    <property type="evidence" value="ECO:0007669"/>
    <property type="project" value="TreeGrafter"/>
</dbReference>
<evidence type="ECO:0000256" key="2">
    <source>
        <dbReference type="ARBA" id="ARBA00022737"/>
    </source>
</evidence>
<feature type="domain" description="Cadherin" evidence="5">
    <location>
        <begin position="365"/>
        <end position="490"/>
    </location>
</feature>
<dbReference type="InterPro" id="IPR041690">
    <property type="entry name" value="Cadherin_5"/>
</dbReference>
<dbReference type="InterPro" id="IPR025592">
    <property type="entry name" value="DUF4347"/>
</dbReference>
<dbReference type="NCBIfam" id="NF012211">
    <property type="entry name" value="tand_rpt_95"/>
    <property type="match status" value="7"/>
</dbReference>
<dbReference type="EMBL" id="LXEP01000025">
    <property type="protein sequence ID" value="OAT20330.1"/>
    <property type="molecule type" value="Genomic_DNA"/>
</dbReference>
<sequence>MSRQRNDNPTRPRHHRFALEPRQLFDGAAVTEAAHHADNPLDTQHHDNAPDASKAVFVPSAPVPAPASITAPAPADATAPHEVYVVDSHVQNWQSLVSQLPEGSRVLVLDSQHSGLEQINEALKNDKNITAIHIISHGASDEITLGSDKLNDKTIAQYQQQLETLGEKLTTDGDILLYGCNVTSKDTILITRMADYTHADIAASNDETGSAAKAADWTLESHTGVIETRSLELAYDGVLQAPELTTSTPDMVVSEPSSLHPGAETGSFSGITINASDANVAISVTLTNGAVGDLVNGAKSGKTLEFIGSVADAQAWLNSLKFTASDTELGNQSASTDVQFYILSFSGNDSLVTHVTITPSNDPVTVPNKTLIVQERNGSGTVISDQILTAVDPDVAAGAQSASQIVYSLTAMPQYGYLTLNGNRLGVGSVYTQQDVQNGALKYVHTATGATQNTDDSFSANVNDGATPINLSDSVTVTLQIAPENQLPTISGGGIVFEGQPANAANTGSVGQYIVADSGGDTQDTNLTLTLTITSLPTHGTLYFNGLPVVKDQQISYADRNKLTYENDGAEGNTQDNFGVRVTDQGGGTGVPASSDAVITLTIQPVDDDPYLNPDSTLHAQVTTGPNNVVLQPEMLAALDSDSSADRVSFIVDTQGLTHGYLTLNGLLMKSGDTFTMEDVAEGRVVYTQYLASNVGGVDVFNFRVIDHSTALRWNADGTTFTRQGGIWDGETANDQLTHMQFTIDLATTDNPNNPDPGGLPVLNVPATTTNSGYIGTDVQNPGNAPHGVLNEGGTLTLSGTGKITDNTPGLSYVVQGATPEQIVYTFLGSASGQTGLTILKSDGQGGYQVINAFGTFTQADLNQGLISVRHDGGENFMFDGRFSVSAGQVMLDERGNPVAVTWNPTMVVFVTPINDAPVIAGSSNTVLAEGETVVITNSQLQLSDQDDANSGSSWEGSALRPDGSNNYAYNNDAIGKDALKFGFLTLPAGGVLQYYNGSAWVTITNADIGTLQLDASILKEDSTSGLRFVSNGSEVRSTSFTTYAVDRWGLQSANNATVGITITNVNDGPKIPQTPDSPDIVVPPDSPNLVGGVEARPPANNPATVVEGGYEQINSSQLQAYDPDSTPEQVQFTVTTTPTHGRLAYSTDGVNFSVLGDGSTFTQADINNGRIYYLNNGDEVTGNGLNTDGFNFTLSDGDKEQANNHFAINVTPTNDKPTVTAPSGPIDIGISQSVTGFKVADSDITGTNSSVNILQTTVRLLHSDGSAFSQAEYNNIVIFANDASGATIVGGSGGYLVLTGTVAQINSALTGLGVRFLSDRNEVYQVQVITDDRLRTADGQLTGEANGGPVNQPANPAFGTSPGLVDTQNYDWYQNAVPVANGNITANQVVINASSINDPGHLVVNNPNKSTFEDQPTFIGGDFVITDVESTAFGKPVTVTLTVAQGQLGIGGLTNDSSTVINGVSIQGDNSGTLVLTGTADAIQKLINDPANGLTYQSAVNANHDQNGTAAGDVTLKVHLDTSAATVGDTSGFPPADVQVALTIIPVNDPPTVTAPSDMLLLDNNAPGGNNVGGFVIGDPDISDAGGVATGEQDIVQVTVRITDENGNPLSVSQYRDQQNSTINISSLNTTSGVIVQTGSPDGVNPPSNGQNAPLVITGTVAQINAYLAQLQVSMRGLILDDADQYFRVEVIVDDRLRDTSGNLTGGANGGDNVAANGVGTTPPLNTVISPYAAIPAGLEQNVASTYRTVFQSSINDPAQIVLGGNPALSTNENSATVTLPPITISDTDAGSQTMTVTVKLPNGFVFVAPTGSGGSFTGTGTDTLTFTGSYAQVNTYLAGLRVTLPDAPGSANRSDWNGSFGVTVTVNDGGNSGSRPDTLPGSANNPQQDPGQVSYEDGVGGSSSALITTRAFTFTVNAVNDAPVVVGTPTVTIPTLEEDTLSGSVTGKTVGELFTNFFNDDLDTINNSANGGTGGSSADAFYGVAITDHTTNAAQGEWQYSLDGTNWLAVGDRSDNNALVLTANSSLRFVPAPDYFGNPSTLGVRLVETNNNGDVSTTPAVPANGAVTNISGAGGHGGTSIYSEALVTLSTVVTNINDRPTLGDKTITIAEDTNGTQTIGNIFQSVYSDATDNQTAIAGGGNASAPLGYIAIYGDTTDASKGHWEYFNGTTWAAIPTDVTASNAFVLASDTQMRFVPLPDYNGPVNGGLQLRASDTTDTGLAGITNGRVNFFDFAKDSDPTSHWSNTAMLSVTITAVADAREDSFSTHSNVPLVIQGTDLLANDTFSNGDKAVTTVTAPTNGTLSYVNGVLTYTPNPGFVGSDSYIYTVVSGGVEETAKVTINVTNLAPVVGDEIKSIDEDTTALGNVLTNDSDPDGDALTVKTFTIDGRTYNAGDTATLANNHGTLTMNADGSYTYKPGGDWHGDIAVSYVVTDGNQNGDTTGQLGVHVASVVDARDNIEIEHTGTVITTDVMANDTFVNPDRTVTSFTQPENGVVTLGPNNTLIYTPNLGFIGTDKYTYTVTSGGIEETANVFIFMTNTPPTASNQFAVTDEDKPVSGDVLRLLSDPDGDPIHVVDFQIEGSAENHSAGDTVTIAGSGTFVLNANGSYTFTPVKDWNGIVPTITFNVSDGTATPPTQSSLDITVRPIDDIANDSVSTHAGKPITIDPFINDLFSNPDKKITGVTAPAHGTVTISTDGKTVLYTPNAGYVGNDVFNYTVTSGGIEETAAITVTMNNAVPVLRSTADSTLEDTRLDGNLLTTARDADVGDTITVTDFTIDGTTYATGTPVVLDGKGTLTINSNGTYSFEPVADWNGIVPLISFTISDGNNGGQATSTLVIQVRSVVDIAPDTATTHADNFVAINVLGNDTFSNDTQIVTAIRDNTTLGQVFVLSDNTIRYSPPPGFVGRDTFTYTVTSGGITETSTVTVIVTNTAPVTTDMNLSMDEDGAQLSGRLTVTDPDSDVVRVTSFQVDGVNGVFAINRFGTGTAVIPGVGTFTLSYDRSYTFTPVADWNGNVPQITYVVTDDNGDTQVSGKVIIVVNPVVDIANDTITLQAGTSSSDNLLTNDSFENSDRTITGVTQGTHGTVSIGSNGIVTYTPQPDYVGTDSYQYTVTSGGRTEIATVNVTVTNTVPVAAPDTQTNVEDTTLVGNVLNNDTDSNATDTLSVTSFTLPGETVPHLAGETVTITGIGALTLNADGSYKFVPVADWNGAVPVVTYNISDGHIGGTASSTLTLVVTEVADIVDDSSSTHAGVPVTIDVLANDNFENGDRQITATSNGAFGTTTIVNGKVVYTPTTGYVGRDSFTYTVTSGGINETATVTVDMTNTPPVANPDTSTTPEDSTASGNVLGNDTDADNADKNALTVTGFTVNGTLYTPGTALTLTGMGVLTMQADGRWNFVPVADWNGTLPVVIYQISDGNTGGVSSAALSITISPVQDAFNDTVSVHGNSSVTTDVFANDTFTNGDKIIQTVTQGSHGTVTIENGKITYKPNVGYVGTDSYTYTVLSGGIQETATVSVTVENTLPMTRPDINITPEDNVITGNVLLNDSDPDGDPLTITQFNVDGQTAPAGYPVIIAGVGEFTLRADGSYTLTPVADWNGRVPTITYTVNDALIGGNATSTLNIIVSPVVDVNADSATTHAGNSVTTDVLANDTFSNPDATITAVTNGTNGTATLQNGQIIYTPRSGFVGTDTYTYTVTSGGVTETSTVTVFVTNDVPVVNPEGVITPQGEPISGNVLTNDRDPNGDPIHLSGFQVGGNSYNAGETAVLAGVGSLTVLRDGSYRFTPLASWRGFVPPVTYTVSDGNEGGETNGKLRILVAPSVEISVREDGLTPLDPGAQEVNGTLDILSLDRLQTLTFQGRVITAEQLLRLNPLSPITIETVTGTIKLLAYYSSADGVARLDYNFTLREAVSQPGLASTHNDYAVQVNGTTIGQLRITVFNDNPTATDDSAEILQDQNQKSASGNLFNDDRIGADGAASNGPVTGVVSENTGNAGTISGSSGGQYGTLTLDSQGNWRYEVNSSDPRVAALEANATLTEVFVYTITDSDGGVSEARLTILIHGVTAMPNVDDRNGDQIFGREEEETLPAYSQSYEPGLFILPLVYDLQSDAVGLQTRLNSQFAAYGYGIEQANAPVMQQAVLFSRWYSDSREQRTLPGLESNALGQNSLGNSFGPFGIGQADERSSFAQTSVTQEATQVEQPTVIASGAQPLSMQLAALEKQTLASGKHITVPTITRR</sequence>
<organism evidence="6 7">
    <name type="scientific">Buttiauxella gaviniae ATCC 51604</name>
    <dbReference type="NCBI Taxonomy" id="1354253"/>
    <lineage>
        <taxon>Bacteria</taxon>
        <taxon>Pseudomonadati</taxon>
        <taxon>Pseudomonadota</taxon>
        <taxon>Gammaproteobacteria</taxon>
        <taxon>Enterobacterales</taxon>
        <taxon>Enterobacteriaceae</taxon>
        <taxon>Buttiauxella</taxon>
    </lineage>
</organism>
<dbReference type="GO" id="GO:0016020">
    <property type="term" value="C:membrane"/>
    <property type="evidence" value="ECO:0007669"/>
    <property type="project" value="InterPro"/>
</dbReference>
<name>A0A1B7HXE6_9ENTR</name>
<dbReference type="PROSITE" id="PS51854">
    <property type="entry name" value="CSPG"/>
    <property type="match status" value="3"/>
</dbReference>